<dbReference type="EMBL" id="BMZH01000002">
    <property type="protein sequence ID" value="GHA86032.1"/>
    <property type="molecule type" value="Genomic_DNA"/>
</dbReference>
<feature type="domain" description="Thioredoxin" evidence="4">
    <location>
        <begin position="67"/>
        <end position="207"/>
    </location>
</feature>
<dbReference type="GO" id="GO:0030313">
    <property type="term" value="C:cell envelope"/>
    <property type="evidence" value="ECO:0007669"/>
    <property type="project" value="UniProtKB-SubCell"/>
</dbReference>
<dbReference type="SUPFAM" id="SSF52833">
    <property type="entry name" value="Thioredoxin-like"/>
    <property type="match status" value="1"/>
</dbReference>
<dbReference type="GO" id="GO:0017004">
    <property type="term" value="P:cytochrome complex assembly"/>
    <property type="evidence" value="ECO:0007669"/>
    <property type="project" value="UniProtKB-KW"/>
</dbReference>
<dbReference type="AlphaFoldDB" id="A0A8J3CQH4"/>
<keyword evidence="2" id="KW-0201">Cytochrome c-type biogenesis</keyword>
<reference evidence="5" key="1">
    <citation type="journal article" date="2014" name="Int. J. Syst. Evol. Microbiol.">
        <title>Complete genome sequence of Corynebacterium casei LMG S-19264T (=DSM 44701T), isolated from a smear-ripened cheese.</title>
        <authorList>
            <consortium name="US DOE Joint Genome Institute (JGI-PGF)"/>
            <person name="Walter F."/>
            <person name="Albersmeier A."/>
            <person name="Kalinowski J."/>
            <person name="Ruckert C."/>
        </authorList>
    </citation>
    <scope>NUCLEOTIDE SEQUENCE</scope>
    <source>
        <strain evidence="5">KCTC 32513</strain>
    </source>
</reference>
<dbReference type="PANTHER" id="PTHR42852:SF17">
    <property type="entry name" value="THIOREDOXIN-LIKE PROTEIN HI_1115"/>
    <property type="match status" value="1"/>
</dbReference>
<reference evidence="5" key="2">
    <citation type="submission" date="2020-09" db="EMBL/GenBank/DDBJ databases">
        <authorList>
            <person name="Sun Q."/>
            <person name="Kim S."/>
        </authorList>
    </citation>
    <scope>NUCLEOTIDE SEQUENCE</scope>
    <source>
        <strain evidence="5">KCTC 32513</strain>
    </source>
</reference>
<evidence type="ECO:0000256" key="2">
    <source>
        <dbReference type="ARBA" id="ARBA00022748"/>
    </source>
</evidence>
<dbReference type="PANTHER" id="PTHR42852">
    <property type="entry name" value="THIOL:DISULFIDE INTERCHANGE PROTEIN DSBE"/>
    <property type="match status" value="1"/>
</dbReference>
<gene>
    <name evidence="5" type="primary">tlpA</name>
    <name evidence="5" type="ORF">GCM10009069_06550</name>
</gene>
<evidence type="ECO:0000259" key="4">
    <source>
        <dbReference type="PROSITE" id="PS51352"/>
    </source>
</evidence>
<dbReference type="PROSITE" id="PS51352">
    <property type="entry name" value="THIOREDOXIN_2"/>
    <property type="match status" value="1"/>
</dbReference>
<dbReference type="Proteomes" id="UP000634004">
    <property type="component" value="Unassembled WGS sequence"/>
</dbReference>
<dbReference type="Pfam" id="PF08534">
    <property type="entry name" value="Redoxin"/>
    <property type="match status" value="1"/>
</dbReference>
<organism evidence="5 6">
    <name type="scientific">Algimonas arctica</name>
    <dbReference type="NCBI Taxonomy" id="1479486"/>
    <lineage>
        <taxon>Bacteria</taxon>
        <taxon>Pseudomonadati</taxon>
        <taxon>Pseudomonadota</taxon>
        <taxon>Alphaproteobacteria</taxon>
        <taxon>Maricaulales</taxon>
        <taxon>Robiginitomaculaceae</taxon>
        <taxon>Algimonas</taxon>
    </lineage>
</organism>
<dbReference type="InterPro" id="IPR017937">
    <property type="entry name" value="Thioredoxin_CS"/>
</dbReference>
<dbReference type="InterPro" id="IPR013766">
    <property type="entry name" value="Thioredoxin_domain"/>
</dbReference>
<keyword evidence="6" id="KW-1185">Reference proteome</keyword>
<dbReference type="InterPro" id="IPR050553">
    <property type="entry name" value="Thioredoxin_ResA/DsbE_sf"/>
</dbReference>
<protein>
    <submittedName>
        <fullName evidence="5">Thioredoxin</fullName>
    </submittedName>
</protein>
<dbReference type="GO" id="GO:0015036">
    <property type="term" value="F:disulfide oxidoreductase activity"/>
    <property type="evidence" value="ECO:0007669"/>
    <property type="project" value="UniProtKB-ARBA"/>
</dbReference>
<dbReference type="InterPro" id="IPR013740">
    <property type="entry name" value="Redoxin"/>
</dbReference>
<accession>A0A8J3CQH4</accession>
<evidence type="ECO:0000313" key="5">
    <source>
        <dbReference type="EMBL" id="GHA86032.1"/>
    </source>
</evidence>
<dbReference type="CDD" id="cd02966">
    <property type="entry name" value="TlpA_like_family"/>
    <property type="match status" value="1"/>
</dbReference>
<evidence type="ECO:0000313" key="6">
    <source>
        <dbReference type="Proteomes" id="UP000634004"/>
    </source>
</evidence>
<dbReference type="InterPro" id="IPR036249">
    <property type="entry name" value="Thioredoxin-like_sf"/>
</dbReference>
<comment type="caution">
    <text evidence="5">The sequence shown here is derived from an EMBL/GenBank/DDBJ whole genome shotgun (WGS) entry which is preliminary data.</text>
</comment>
<keyword evidence="3" id="KW-0676">Redox-active center</keyword>
<evidence type="ECO:0000256" key="1">
    <source>
        <dbReference type="ARBA" id="ARBA00004196"/>
    </source>
</evidence>
<proteinExistence type="predicted"/>
<comment type="subcellular location">
    <subcellularLocation>
        <location evidence="1">Cell envelope</location>
    </subcellularLocation>
</comment>
<name>A0A8J3CQH4_9PROT</name>
<dbReference type="PROSITE" id="PS00194">
    <property type="entry name" value="THIOREDOXIN_1"/>
    <property type="match status" value="1"/>
</dbReference>
<dbReference type="Gene3D" id="3.40.30.10">
    <property type="entry name" value="Glutaredoxin"/>
    <property type="match status" value="1"/>
</dbReference>
<evidence type="ECO:0000256" key="3">
    <source>
        <dbReference type="ARBA" id="ARBA00023284"/>
    </source>
</evidence>
<sequence>MLWPLGALSPISLLMFSASHFSLANAIKLMIFGGLLAFSVVAVKACQAPAGALDRFAVESLSKLTSLEAPPTQPNLRLTTPDGEVSLADFHGKVVLVNVWATWCAPCVVEMPSLDALQRLRGGDNFAVVPISLDRQMAAAQDFYDRTGLSDLPLIHDGTFAISSRLALPGLPTSIFYDEYGRELARLPGEADWASDEALALVDYLMGQ</sequence>